<accession>A0A432WWT6</accession>
<dbReference type="AlphaFoldDB" id="A0A432WWT6"/>
<keyword evidence="1" id="KW-0732">Signal</keyword>
<dbReference type="InterPro" id="IPR010281">
    <property type="entry name" value="DUF885"/>
</dbReference>
<feature type="signal peptide" evidence="1">
    <location>
        <begin position="1"/>
        <end position="28"/>
    </location>
</feature>
<dbReference type="Proteomes" id="UP000286934">
    <property type="component" value="Unassembled WGS sequence"/>
</dbReference>
<name>A0A432WWT6_9GAMM</name>
<reference evidence="3" key="1">
    <citation type="journal article" date="2018" name="Front. Microbiol.">
        <title>Genome-Based Analysis Reveals the Taxonomy and Diversity of the Family Idiomarinaceae.</title>
        <authorList>
            <person name="Liu Y."/>
            <person name="Lai Q."/>
            <person name="Shao Z."/>
        </authorList>
    </citation>
    <scope>NUCLEOTIDE SEQUENCE [LARGE SCALE GENOMIC DNA]</scope>
    <source>
        <strain evidence="3">AIS</strain>
    </source>
</reference>
<dbReference type="EMBL" id="PIPP01000001">
    <property type="protein sequence ID" value="RUO38250.1"/>
    <property type="molecule type" value="Genomic_DNA"/>
</dbReference>
<gene>
    <name evidence="2" type="ORF">CWE13_00955</name>
</gene>
<dbReference type="Pfam" id="PF05960">
    <property type="entry name" value="DUF885"/>
    <property type="match status" value="1"/>
</dbReference>
<feature type="chain" id="PRO_5019063863" evidence="1">
    <location>
        <begin position="29"/>
        <end position="603"/>
    </location>
</feature>
<dbReference type="PROSITE" id="PS51257">
    <property type="entry name" value="PROKAR_LIPOPROTEIN"/>
    <property type="match status" value="1"/>
</dbReference>
<organism evidence="2 3">
    <name type="scientific">Aliidiomarina shirensis</name>
    <dbReference type="NCBI Taxonomy" id="1048642"/>
    <lineage>
        <taxon>Bacteria</taxon>
        <taxon>Pseudomonadati</taxon>
        <taxon>Pseudomonadota</taxon>
        <taxon>Gammaproteobacteria</taxon>
        <taxon>Alteromonadales</taxon>
        <taxon>Idiomarinaceae</taxon>
        <taxon>Aliidiomarina</taxon>
    </lineage>
</organism>
<keyword evidence="3" id="KW-1185">Reference proteome</keyword>
<dbReference type="RefSeq" id="WP_126805472.1">
    <property type="nucleotide sequence ID" value="NZ_PIPP01000001.1"/>
</dbReference>
<evidence type="ECO:0000256" key="1">
    <source>
        <dbReference type="SAM" id="SignalP"/>
    </source>
</evidence>
<comment type="caution">
    <text evidence="2">The sequence shown here is derived from an EMBL/GenBank/DDBJ whole genome shotgun (WGS) entry which is preliminary data.</text>
</comment>
<dbReference type="PANTHER" id="PTHR33361">
    <property type="entry name" value="GLR0591 PROTEIN"/>
    <property type="match status" value="1"/>
</dbReference>
<dbReference type="PANTHER" id="PTHR33361:SF16">
    <property type="entry name" value="DUF885 DOMAIN-CONTAINING PROTEIN"/>
    <property type="match status" value="1"/>
</dbReference>
<sequence length="603" mass="69396">MFRKYRTNKAVILSAMLLALTACSPKQQEPTTTQIESSVVELNALYDEYFAAAIELEPLRATALGEHQYNDLLPDTLSAEHRERKRMLEDEYLKSVKRFDVEVLPEQAQLSYHIFVRDREMAIEALEHPSHLMPLNQFYNIANQLAMLGSGTSTQPFNTRHDYEMWAERMRAIPKVLDGVIRNMREGMEQDITQPRVLMERTLDQINAHLVDDVTDSLFFQPINNVPESFSEQDTLEISQLYSDIITEEVLPAYQQLRDFVESEYLAAARTDSYGLGGVPGGKDWYAYNVRWRTTTDLTPDEIHNIGLNEVARIHEEIKLVMNDVGFTGTLHEFFEFTRDDPQFHYSSREEMLSDYRAFAAEVEKRSEQLFFADMLPKAGYEIRKVEEFRERSASSGSYSVPSEDGSRPGVFYLNTYNLPARPTWAKAALTLHEAIPGHHYQLALQREMENLPSFRRFGGETAFIEGWGLYTEALGDELGVYTPYDRYGAYVAELWRSIRLVVDTGIHSKGWSRQQVLDYMYANAPVAEARAVSEAERFMALPGQALAYKIGQLKIQELRAYVEQELGEEFDVREFHRQVLRHGALPLSVLEVQIEQWAAQQQ</sequence>
<proteinExistence type="predicted"/>
<evidence type="ECO:0000313" key="2">
    <source>
        <dbReference type="EMBL" id="RUO38250.1"/>
    </source>
</evidence>
<evidence type="ECO:0000313" key="3">
    <source>
        <dbReference type="Proteomes" id="UP000286934"/>
    </source>
</evidence>
<dbReference type="OrthoDB" id="9769898at2"/>
<protein>
    <submittedName>
        <fullName evidence="2">DUF885 domain-containing protein</fullName>
    </submittedName>
</protein>